<accession>A0AAW0V302</accession>
<comment type="caution">
    <text evidence="2">The sequence shown here is derived from an EMBL/GenBank/DDBJ whole genome shotgun (WGS) entry which is preliminary data.</text>
</comment>
<evidence type="ECO:0000256" key="1">
    <source>
        <dbReference type="SAM" id="MobiDB-lite"/>
    </source>
</evidence>
<proteinExistence type="predicted"/>
<keyword evidence="3" id="KW-1185">Reference proteome</keyword>
<dbReference type="Proteomes" id="UP001487740">
    <property type="component" value="Unassembled WGS sequence"/>
</dbReference>
<reference evidence="2 3" key="1">
    <citation type="submission" date="2023-03" db="EMBL/GenBank/DDBJ databases">
        <title>High-quality genome of Scylla paramamosain provides insights in environmental adaptation.</title>
        <authorList>
            <person name="Zhang L."/>
        </authorList>
    </citation>
    <scope>NUCLEOTIDE SEQUENCE [LARGE SCALE GENOMIC DNA]</scope>
    <source>
        <strain evidence="2">LZ_2023a</strain>
        <tissue evidence="2">Muscle</tissue>
    </source>
</reference>
<feature type="region of interest" description="Disordered" evidence="1">
    <location>
        <begin position="42"/>
        <end position="61"/>
    </location>
</feature>
<dbReference type="EMBL" id="JARAKH010000002">
    <property type="protein sequence ID" value="KAK8406389.1"/>
    <property type="molecule type" value="Genomic_DNA"/>
</dbReference>
<feature type="region of interest" description="Disordered" evidence="1">
    <location>
        <begin position="104"/>
        <end position="152"/>
    </location>
</feature>
<name>A0AAW0V302_SCYPA</name>
<feature type="region of interest" description="Disordered" evidence="1">
    <location>
        <begin position="362"/>
        <end position="405"/>
    </location>
</feature>
<organism evidence="2 3">
    <name type="scientific">Scylla paramamosain</name>
    <name type="common">Mud crab</name>
    <dbReference type="NCBI Taxonomy" id="85552"/>
    <lineage>
        <taxon>Eukaryota</taxon>
        <taxon>Metazoa</taxon>
        <taxon>Ecdysozoa</taxon>
        <taxon>Arthropoda</taxon>
        <taxon>Crustacea</taxon>
        <taxon>Multicrustacea</taxon>
        <taxon>Malacostraca</taxon>
        <taxon>Eumalacostraca</taxon>
        <taxon>Eucarida</taxon>
        <taxon>Decapoda</taxon>
        <taxon>Pleocyemata</taxon>
        <taxon>Brachyura</taxon>
        <taxon>Eubrachyura</taxon>
        <taxon>Portunoidea</taxon>
        <taxon>Portunidae</taxon>
        <taxon>Portuninae</taxon>
        <taxon>Scylla</taxon>
    </lineage>
</organism>
<sequence length="462" mass="49654">MVVSRLLEQYEPLKMYFRDSCHDKSNFLGLSSRCSPSAESITLSQSAAGRPAPLSAPRGSLGSQILRSQDLLSCSKAQPFSSLGGHISRLSASRSAPLLGASLSANQRPAAPPHSQPRAAHSAARLRSGRNYQRPLPRPTLGPEGLTRQPGSTAAVQCPGAVFPQCVSSPTLPKIYLIQCPGSTLLQCPGFTQFPGFTPYSVHDLPLHSAQDLPLHSAQDLPLHSAQDLTLNGNPQRDIGVRRQLLAILAPAVKITRLILANDTVMVLTPTDKDADAIFQNGIPSRLATKGFTPVVPPELRAQRTVICTGLDDLIYEHSPEEIVAEVGAQHNWAVAESVFKFPRSTTIKITFKDGDMARKAISEGIPDPRPGAPDEAGDLHPPPDLQQVQRGGGSPHQELSPTTGLRALDCKASTKKCFNCGEEHSARAMRCPNRKEALKRKEVAAQQAQAMQNNNTYAQAA</sequence>
<evidence type="ECO:0000313" key="2">
    <source>
        <dbReference type="EMBL" id="KAK8406389.1"/>
    </source>
</evidence>
<gene>
    <name evidence="2" type="ORF">O3P69_007226</name>
</gene>
<evidence type="ECO:0008006" key="4">
    <source>
        <dbReference type="Google" id="ProtNLM"/>
    </source>
</evidence>
<dbReference type="AlphaFoldDB" id="A0AAW0V302"/>
<evidence type="ECO:0000313" key="3">
    <source>
        <dbReference type="Proteomes" id="UP001487740"/>
    </source>
</evidence>
<protein>
    <recommendedName>
        <fullName evidence="4">Gag-like protein</fullName>
    </recommendedName>
</protein>